<evidence type="ECO:0000313" key="4">
    <source>
        <dbReference type="Proteomes" id="UP001206788"/>
    </source>
</evidence>
<sequence length="380" mass="41833">MKAKTISGRLTEDIRIALNGAMSDGFKPTLALVFLSIQIDREAICDLLDKEGVQIFGATTDGEIIDTEIDTNSISIMLMDLNPDYFRIIFEEVGQGGYSEVAKSVSEKSLGLYEKPAFIFTGSGIWKDPYIEKFTDGFKSVFGKDAIVFGGMAGDGFSLSDTYIFTNKKDSPRAAMVIAIDNSKVEINGIATCEWKAIGTPKTITKSIENKVYGIDGEPPLELLLRYAGITNPPENTTDLMVELNQSLQIQLQRDKGDPIMRVAIINREEGYFYFIGSMPEGSKIKFCLLPDLNILDDSIRAVQDLKKNKMTEADAVLLFACAGRLTAFGPEIKREVRGIQKIWNAPMAGFFCQGEFGKASGGELEVHNLTSICVAFKEI</sequence>
<keyword evidence="4" id="KW-1185">Reference proteome</keyword>
<dbReference type="Proteomes" id="UP001206788">
    <property type="component" value="Unassembled WGS sequence"/>
</dbReference>
<evidence type="ECO:0000313" key="3">
    <source>
        <dbReference type="EMBL" id="MCS5491310.1"/>
    </source>
</evidence>
<dbReference type="PANTHER" id="PTHR40252:SF2">
    <property type="entry name" value="BLR0328 PROTEIN"/>
    <property type="match status" value="1"/>
</dbReference>
<dbReference type="RefSeq" id="WP_259414976.1">
    <property type="nucleotide sequence ID" value="NZ_JANWGH010000003.1"/>
</dbReference>
<evidence type="ECO:0000259" key="1">
    <source>
        <dbReference type="SMART" id="SM00897"/>
    </source>
</evidence>
<protein>
    <submittedName>
        <fullName evidence="3">FIST C-terminal domain-containing protein</fullName>
    </submittedName>
</protein>
<evidence type="ECO:0000259" key="2">
    <source>
        <dbReference type="SMART" id="SM01204"/>
    </source>
</evidence>
<dbReference type="Pfam" id="PF10442">
    <property type="entry name" value="FIST_C"/>
    <property type="match status" value="1"/>
</dbReference>
<dbReference type="PANTHER" id="PTHR40252">
    <property type="entry name" value="BLR0328 PROTEIN"/>
    <property type="match status" value="1"/>
</dbReference>
<comment type="caution">
    <text evidence="3">The sequence shown here is derived from an EMBL/GenBank/DDBJ whole genome shotgun (WGS) entry which is preliminary data.</text>
</comment>
<dbReference type="EMBL" id="JANWGH010000003">
    <property type="protein sequence ID" value="MCS5491310.1"/>
    <property type="molecule type" value="Genomic_DNA"/>
</dbReference>
<feature type="domain" description="FIST C-domain" evidence="2">
    <location>
        <begin position="220"/>
        <end position="360"/>
    </location>
</feature>
<dbReference type="SMART" id="SM01204">
    <property type="entry name" value="FIST_C"/>
    <property type="match status" value="1"/>
</dbReference>
<dbReference type="SMART" id="SM00897">
    <property type="entry name" value="FIST"/>
    <property type="match status" value="1"/>
</dbReference>
<organism evidence="3 4">
    <name type="scientific">Algoriphagus limi</name>
    <dbReference type="NCBI Taxonomy" id="2975273"/>
    <lineage>
        <taxon>Bacteria</taxon>
        <taxon>Pseudomonadati</taxon>
        <taxon>Bacteroidota</taxon>
        <taxon>Cytophagia</taxon>
        <taxon>Cytophagales</taxon>
        <taxon>Cyclobacteriaceae</taxon>
        <taxon>Algoriphagus</taxon>
    </lineage>
</organism>
<gene>
    <name evidence="3" type="ORF">NY014_12755</name>
</gene>
<name>A0ABT2G7R5_9BACT</name>
<accession>A0ABT2G7R5</accession>
<dbReference type="InterPro" id="IPR019494">
    <property type="entry name" value="FIST_C"/>
</dbReference>
<reference evidence="3 4" key="1">
    <citation type="submission" date="2022-08" db="EMBL/GenBank/DDBJ databases">
        <title>Algoriphagus sp. CAU 1643 isolated from mud.</title>
        <authorList>
            <person name="Kim W."/>
        </authorList>
    </citation>
    <scope>NUCLEOTIDE SEQUENCE [LARGE SCALE GENOMIC DNA]</scope>
    <source>
        <strain evidence="3 4">CAU 1643</strain>
    </source>
</reference>
<proteinExistence type="predicted"/>
<dbReference type="InterPro" id="IPR013702">
    <property type="entry name" value="FIST_domain_N"/>
</dbReference>
<dbReference type="Pfam" id="PF08495">
    <property type="entry name" value="FIST"/>
    <property type="match status" value="1"/>
</dbReference>
<feature type="domain" description="FIST" evidence="1">
    <location>
        <begin position="27"/>
        <end position="219"/>
    </location>
</feature>